<dbReference type="Proteomes" id="UP000324222">
    <property type="component" value="Unassembled WGS sequence"/>
</dbReference>
<name>A0A5B7J7I2_PORTR</name>
<keyword evidence="4" id="KW-1185">Reference proteome</keyword>
<proteinExistence type="predicted"/>
<dbReference type="EMBL" id="VSRR010077715">
    <property type="protein sequence ID" value="MPC88414.1"/>
    <property type="molecule type" value="Genomic_DNA"/>
</dbReference>
<keyword evidence="2" id="KW-1133">Transmembrane helix</keyword>
<protein>
    <submittedName>
        <fullName evidence="3">Uncharacterized protein</fullName>
    </submittedName>
</protein>
<feature type="region of interest" description="Disordered" evidence="1">
    <location>
        <begin position="21"/>
        <end position="54"/>
    </location>
</feature>
<reference evidence="3 4" key="1">
    <citation type="submission" date="2019-05" db="EMBL/GenBank/DDBJ databases">
        <title>Another draft genome of Portunus trituberculatus and its Hox gene families provides insights of decapod evolution.</title>
        <authorList>
            <person name="Jeong J.-H."/>
            <person name="Song I."/>
            <person name="Kim S."/>
            <person name="Choi T."/>
            <person name="Kim D."/>
            <person name="Ryu S."/>
            <person name="Kim W."/>
        </authorList>
    </citation>
    <scope>NUCLEOTIDE SEQUENCE [LARGE SCALE GENOMIC DNA]</scope>
    <source>
        <tissue evidence="3">Muscle</tissue>
    </source>
</reference>
<evidence type="ECO:0000313" key="3">
    <source>
        <dbReference type="EMBL" id="MPC88414.1"/>
    </source>
</evidence>
<dbReference type="AlphaFoldDB" id="A0A5B7J7I2"/>
<organism evidence="3 4">
    <name type="scientific">Portunus trituberculatus</name>
    <name type="common">Swimming crab</name>
    <name type="synonym">Neptunus trituberculatus</name>
    <dbReference type="NCBI Taxonomy" id="210409"/>
    <lineage>
        <taxon>Eukaryota</taxon>
        <taxon>Metazoa</taxon>
        <taxon>Ecdysozoa</taxon>
        <taxon>Arthropoda</taxon>
        <taxon>Crustacea</taxon>
        <taxon>Multicrustacea</taxon>
        <taxon>Malacostraca</taxon>
        <taxon>Eumalacostraca</taxon>
        <taxon>Eucarida</taxon>
        <taxon>Decapoda</taxon>
        <taxon>Pleocyemata</taxon>
        <taxon>Brachyura</taxon>
        <taxon>Eubrachyura</taxon>
        <taxon>Portunoidea</taxon>
        <taxon>Portunidae</taxon>
        <taxon>Portuninae</taxon>
        <taxon>Portunus</taxon>
    </lineage>
</organism>
<feature type="compositionally biased region" description="Basic and acidic residues" evidence="1">
    <location>
        <begin position="39"/>
        <end position="54"/>
    </location>
</feature>
<sequence>MPTHGASNCSRSPTAAYITGSVRQQPHDARHGKALMARRAGDDSRAGTKRGGKEREGCVFQLSRDGWGVISCVCVYVYVCLLSFFLFLML</sequence>
<gene>
    <name evidence="3" type="ORF">E2C01_083316</name>
</gene>
<keyword evidence="2" id="KW-0812">Transmembrane</keyword>
<evidence type="ECO:0000256" key="1">
    <source>
        <dbReference type="SAM" id="MobiDB-lite"/>
    </source>
</evidence>
<feature type="transmembrane region" description="Helical" evidence="2">
    <location>
        <begin position="67"/>
        <end position="88"/>
    </location>
</feature>
<evidence type="ECO:0000313" key="4">
    <source>
        <dbReference type="Proteomes" id="UP000324222"/>
    </source>
</evidence>
<evidence type="ECO:0000256" key="2">
    <source>
        <dbReference type="SAM" id="Phobius"/>
    </source>
</evidence>
<accession>A0A5B7J7I2</accession>
<comment type="caution">
    <text evidence="3">The sequence shown here is derived from an EMBL/GenBank/DDBJ whole genome shotgun (WGS) entry which is preliminary data.</text>
</comment>
<keyword evidence="2" id="KW-0472">Membrane</keyword>